<evidence type="ECO:0000256" key="1">
    <source>
        <dbReference type="SAM" id="Phobius"/>
    </source>
</evidence>
<evidence type="ECO:0000313" key="2">
    <source>
        <dbReference type="EMBL" id="MBA9084281.1"/>
    </source>
</evidence>
<comment type="caution">
    <text evidence="2">The sequence shown here is derived from an EMBL/GenBank/DDBJ whole genome shotgun (WGS) entry which is preliminary data.</text>
</comment>
<organism evidence="2 3">
    <name type="scientific">Fontibacillus solani</name>
    <dbReference type="NCBI Taxonomy" id="1572857"/>
    <lineage>
        <taxon>Bacteria</taxon>
        <taxon>Bacillati</taxon>
        <taxon>Bacillota</taxon>
        <taxon>Bacilli</taxon>
        <taxon>Bacillales</taxon>
        <taxon>Paenibacillaceae</taxon>
        <taxon>Fontibacillus</taxon>
    </lineage>
</organism>
<keyword evidence="1" id="KW-1133">Transmembrane helix</keyword>
<sequence>MLSADFISGYITAIVINEITIIGGILALCTGLIYSYYFIENNVVGNSLFLKQALKTLRVRTLRLNIKK</sequence>
<gene>
    <name evidence="2" type="ORF">FHR92_000735</name>
</gene>
<keyword evidence="3" id="KW-1185">Reference proteome</keyword>
<name>A0A7W3SQD1_9BACL</name>
<accession>A0A7W3SQD1</accession>
<dbReference type="AlphaFoldDB" id="A0A7W3SQD1"/>
<dbReference type="Proteomes" id="UP000567067">
    <property type="component" value="Unassembled WGS sequence"/>
</dbReference>
<keyword evidence="1" id="KW-0812">Transmembrane</keyword>
<keyword evidence="1" id="KW-0472">Membrane</keyword>
<dbReference type="EMBL" id="JACJIP010000003">
    <property type="protein sequence ID" value="MBA9084281.1"/>
    <property type="molecule type" value="Genomic_DNA"/>
</dbReference>
<reference evidence="2 3" key="1">
    <citation type="submission" date="2020-08" db="EMBL/GenBank/DDBJ databases">
        <title>Genomic Encyclopedia of Type Strains, Phase III (KMG-III): the genomes of soil and plant-associated and newly described type strains.</title>
        <authorList>
            <person name="Whitman W."/>
        </authorList>
    </citation>
    <scope>NUCLEOTIDE SEQUENCE [LARGE SCALE GENOMIC DNA]</scope>
    <source>
        <strain evidence="2 3">CECT 8693</strain>
    </source>
</reference>
<proteinExistence type="predicted"/>
<protein>
    <submittedName>
        <fullName evidence="2">Uncharacterized protein</fullName>
    </submittedName>
</protein>
<evidence type="ECO:0000313" key="3">
    <source>
        <dbReference type="Proteomes" id="UP000567067"/>
    </source>
</evidence>
<feature type="transmembrane region" description="Helical" evidence="1">
    <location>
        <begin position="6"/>
        <end position="39"/>
    </location>
</feature>